<evidence type="ECO:0000256" key="6">
    <source>
        <dbReference type="SAM" id="Coils"/>
    </source>
</evidence>
<feature type="region of interest" description="Disordered" evidence="7">
    <location>
        <begin position="816"/>
        <end position="856"/>
    </location>
</feature>
<comment type="caution">
    <text evidence="9">The sequence shown here is derived from an EMBL/GenBank/DDBJ whole genome shotgun (WGS) entry which is preliminary data.</text>
</comment>
<feature type="compositionally biased region" description="Low complexity" evidence="7">
    <location>
        <begin position="816"/>
        <end position="825"/>
    </location>
</feature>
<accession>A0AAN7TF98</accession>
<evidence type="ECO:0000256" key="5">
    <source>
        <dbReference type="ARBA" id="ARBA00022737"/>
    </source>
</evidence>
<sequence>MAGSGDLSELFARLKSTPQTSESPSQHTQPPSIWAQPQQQAYRQPSMSTPLFSPPIAAPSSSMPVPDRQRTDNLLNLLKFNNSSSQSNTQAGAMANLQSVGSRSSSQSTAHPAANNQQEFLLNLLKRPNAARAAQSPAPEDKPMPSIEREASVDKLASSLSEAALNPRSPLGGDRESTPARQFGSKASRETTPFEVPQANKPNIFSYVNPFDQLHASSPLNRTPNPETQATKIEILKHDRDASGMNGDSASAPASKTRKLEAMAEPKSQSVSQALEGVGEKVDKQVEHALAKAKKEVTSNNNDDVESSWESAEDSANERSMKQEFKVQVYNFPMKPFVSITINAKSSPIPVRQEEFMVIAQLKKEFDQMDRSLVTASQSHIMYAQTASKKDNAGFRIIRQDTGDHKQVFRSSGERVFNVQLCTSAGDVETVLGTGVNGSVFWTSLAKSHPELFSGDDIQSQGLIMPAVATPEENTSGSPVKTRAKCSSRSTELFALARSKNISIVAPETAKDKSYCDQKTRIVDSEKYFADHGLRINTGKAGKDFAFSEDDTVIASLDKSGVVKFWDIKQLVARAKDVSQPKHAPIELKDPIWTVTAVTSDSKAADKPSVSSIMLLDKERPHSRAIALRYMLIGFKQNHILQLWDLGLGKAVQELRLPHEKDSDGFVSINYHPKTGIIALGHPTRNTIYLVHLSAPKYNIPLMDQARYVTHLASRDASIPKPESTAIMSGLREFSFAKVGQLRSIDMLKTPVDNGTEKGTMDETLFELYVMHSKGVVGVPIKRVDLGWDEHSKMTHPVDAVQAGVITVEELKMPTTTKETTAAVPTEPPVTPAKKEMKKAENSKPPAVEPAEPLSAPTVTAPAPVPAVNGTQHAPKVHLAHSMQIPEAPSETNPMLITPAALAHAAGEIKAPKSEPVAAPKSSFPAPLAASKDIQGSALDSEAMSKHFISLYQRLDADKRVSEASGAAKQDAMLRLVSATLTENVEQSLQRIITANITEKVVPALVASVSQSIDRKLTELLPNQLKSITAREMKAGLPSALQAALKDQQVARAISEGTATKVQQQVSSLLQQSLPNMASQASSKMVADLEKRTFDRIHQGDKEIVQHKQKIEELSELVRSLSTTIQAMADSQSAFQEQILKLQRERKDETASSPVHKSATSTSTAAPPSTATIDPRKELEDREVREITQLLVSSDYEAATIAWLQSANQAQLFDNLFVRVNPQYLQQVSPLVALSVSAAITATLDSHVSERLEWLRSVLDHVDVRDPEIVDVAPQIMDVLSQRLQGAYMSLSEADPTSGALRGMAQLCRRVGEVRRMVS</sequence>
<feature type="compositionally biased region" description="Basic and acidic residues" evidence="7">
    <location>
        <begin position="833"/>
        <end position="842"/>
    </location>
</feature>
<dbReference type="PANTHER" id="PTHR15598">
    <property type="entry name" value="ENHANCER OF MRNA-DECAPPING PROTEIN 4"/>
    <property type="match status" value="1"/>
</dbReference>
<dbReference type="PANTHER" id="PTHR15598:SF5">
    <property type="entry name" value="ENHANCER OF MRNA-DECAPPING PROTEIN 4"/>
    <property type="match status" value="1"/>
</dbReference>
<evidence type="ECO:0000256" key="7">
    <source>
        <dbReference type="SAM" id="MobiDB-lite"/>
    </source>
</evidence>
<evidence type="ECO:0000256" key="1">
    <source>
        <dbReference type="ARBA" id="ARBA00004201"/>
    </source>
</evidence>
<dbReference type="SUPFAM" id="SSF50978">
    <property type="entry name" value="WD40 repeat-like"/>
    <property type="match status" value="1"/>
</dbReference>
<evidence type="ECO:0000313" key="10">
    <source>
        <dbReference type="Proteomes" id="UP001310890"/>
    </source>
</evidence>
<feature type="compositionally biased region" description="Low complexity" evidence="7">
    <location>
        <begin position="1158"/>
        <end position="1172"/>
    </location>
</feature>
<feature type="domain" description="EDC4-like protein pdc1 beta-propeller" evidence="8">
    <location>
        <begin position="353"/>
        <end position="693"/>
    </location>
</feature>
<feature type="region of interest" description="Disordered" evidence="7">
    <location>
        <begin position="129"/>
        <end position="207"/>
    </location>
</feature>
<evidence type="ECO:0000259" key="8">
    <source>
        <dbReference type="Pfam" id="PF24106"/>
    </source>
</evidence>
<dbReference type="Gene3D" id="2.130.10.10">
    <property type="entry name" value="YVTN repeat-like/Quinoprotein amine dehydrogenase"/>
    <property type="match status" value="1"/>
</dbReference>
<dbReference type="Pfam" id="PF24106">
    <property type="entry name" value="Beta-prop_EDC4L"/>
    <property type="match status" value="1"/>
</dbReference>
<name>A0AAN7TF98_9PEZI</name>
<gene>
    <name evidence="9" type="ORF">LTR62_004711</name>
</gene>
<comment type="similarity">
    <text evidence="2">Belongs to the WD repeat EDC4 family.</text>
</comment>
<feature type="region of interest" description="Disordered" evidence="7">
    <location>
        <begin position="239"/>
        <end position="258"/>
    </location>
</feature>
<organism evidence="9 10">
    <name type="scientific">Meristemomyces frigidus</name>
    <dbReference type="NCBI Taxonomy" id="1508187"/>
    <lineage>
        <taxon>Eukaryota</taxon>
        <taxon>Fungi</taxon>
        <taxon>Dikarya</taxon>
        <taxon>Ascomycota</taxon>
        <taxon>Pezizomycotina</taxon>
        <taxon>Dothideomycetes</taxon>
        <taxon>Dothideomycetidae</taxon>
        <taxon>Mycosphaerellales</taxon>
        <taxon>Teratosphaeriaceae</taxon>
        <taxon>Meristemomyces</taxon>
    </lineage>
</organism>
<keyword evidence="5" id="KW-0677">Repeat</keyword>
<feature type="compositionally biased region" description="Low complexity" evidence="7">
    <location>
        <begin position="99"/>
        <end position="108"/>
    </location>
</feature>
<keyword evidence="6" id="KW-0175">Coiled coil</keyword>
<dbReference type="InterPro" id="IPR055393">
    <property type="entry name" value="Beta-prop_EDC4L"/>
</dbReference>
<feature type="region of interest" description="Disordered" evidence="7">
    <location>
        <begin position="1"/>
        <end position="113"/>
    </location>
</feature>
<proteinExistence type="inferred from homology"/>
<feature type="compositionally biased region" description="Polar residues" evidence="7">
    <location>
        <begin position="16"/>
        <end position="49"/>
    </location>
</feature>
<evidence type="ECO:0000256" key="3">
    <source>
        <dbReference type="ARBA" id="ARBA00022490"/>
    </source>
</evidence>
<reference evidence="9" key="1">
    <citation type="submission" date="2023-08" db="EMBL/GenBank/DDBJ databases">
        <title>Black Yeasts Isolated from many extreme environments.</title>
        <authorList>
            <person name="Coleine C."/>
            <person name="Stajich J.E."/>
            <person name="Selbmann L."/>
        </authorList>
    </citation>
    <scope>NUCLEOTIDE SEQUENCE</scope>
    <source>
        <strain evidence="9">CCFEE 5401</strain>
    </source>
</reference>
<evidence type="ECO:0000256" key="2">
    <source>
        <dbReference type="ARBA" id="ARBA00009639"/>
    </source>
</evidence>
<evidence type="ECO:0000313" key="9">
    <source>
        <dbReference type="EMBL" id="KAK5111791.1"/>
    </source>
</evidence>
<keyword evidence="4" id="KW-0853">WD repeat</keyword>
<feature type="compositionally biased region" description="Basic and acidic residues" evidence="7">
    <location>
        <begin position="139"/>
        <end position="153"/>
    </location>
</feature>
<comment type="subcellular location">
    <subcellularLocation>
        <location evidence="1">Cytoplasm</location>
        <location evidence="1">P-body</location>
    </subcellularLocation>
</comment>
<dbReference type="InterPro" id="IPR015943">
    <property type="entry name" value="WD40/YVTN_repeat-like_dom_sf"/>
</dbReference>
<evidence type="ECO:0000256" key="4">
    <source>
        <dbReference type="ARBA" id="ARBA00022574"/>
    </source>
</evidence>
<dbReference type="EMBL" id="JAVRRL010000036">
    <property type="protein sequence ID" value="KAK5111791.1"/>
    <property type="molecule type" value="Genomic_DNA"/>
</dbReference>
<dbReference type="Proteomes" id="UP001310890">
    <property type="component" value="Unassembled WGS sequence"/>
</dbReference>
<feature type="compositionally biased region" description="Low complexity" evidence="7">
    <location>
        <begin position="73"/>
        <end position="88"/>
    </location>
</feature>
<feature type="compositionally biased region" description="Acidic residues" evidence="7">
    <location>
        <begin position="303"/>
        <end position="315"/>
    </location>
</feature>
<dbReference type="InterPro" id="IPR045152">
    <property type="entry name" value="EDC4-like"/>
</dbReference>
<dbReference type="GO" id="GO:0031087">
    <property type="term" value="P:deadenylation-independent decapping of nuclear-transcribed mRNA"/>
    <property type="evidence" value="ECO:0007669"/>
    <property type="project" value="InterPro"/>
</dbReference>
<feature type="coiled-coil region" evidence="6">
    <location>
        <begin position="1097"/>
        <end position="1124"/>
    </location>
</feature>
<feature type="region of interest" description="Disordered" evidence="7">
    <location>
        <begin position="292"/>
        <end position="316"/>
    </location>
</feature>
<dbReference type="GO" id="GO:0000932">
    <property type="term" value="C:P-body"/>
    <property type="evidence" value="ECO:0007669"/>
    <property type="project" value="UniProtKB-SubCell"/>
</dbReference>
<dbReference type="InterPro" id="IPR036322">
    <property type="entry name" value="WD40_repeat_dom_sf"/>
</dbReference>
<protein>
    <recommendedName>
        <fullName evidence="8">EDC4-like protein pdc1 beta-propeller domain-containing protein</fullName>
    </recommendedName>
</protein>
<keyword evidence="3" id="KW-0963">Cytoplasm</keyword>
<feature type="region of interest" description="Disordered" evidence="7">
    <location>
        <begin position="1145"/>
        <end position="1179"/>
    </location>
</feature>